<sequence length="109" mass="11486">MGNAMQQLLSGFSQSTGQTEPSCDLSSSAIRLVKAPVRADLSLQLEAMAHVLHTTPECLAGAILNAAIVDLEDHLDEALLGKVQQECQVILDASRPENNPSVVFNSGGT</sequence>
<name>A0A1Y6BVZ0_9NEIS</name>
<dbReference type="EMBL" id="FXAG01000013">
    <property type="protein sequence ID" value="SMF31223.1"/>
    <property type="molecule type" value="Genomic_DNA"/>
</dbReference>
<reference evidence="2" key="1">
    <citation type="submission" date="2017-04" db="EMBL/GenBank/DDBJ databases">
        <authorList>
            <person name="Varghese N."/>
            <person name="Submissions S."/>
        </authorList>
    </citation>
    <scope>NUCLEOTIDE SEQUENCE [LARGE SCALE GENOMIC DNA]</scope>
    <source>
        <strain evidence="2">DSM 22618</strain>
    </source>
</reference>
<proteinExistence type="predicted"/>
<dbReference type="AlphaFoldDB" id="A0A1Y6BVZ0"/>
<organism evidence="1 2">
    <name type="scientific">Pseudogulbenkiania subflava DSM 22618</name>
    <dbReference type="NCBI Taxonomy" id="1123014"/>
    <lineage>
        <taxon>Bacteria</taxon>
        <taxon>Pseudomonadati</taxon>
        <taxon>Pseudomonadota</taxon>
        <taxon>Betaproteobacteria</taxon>
        <taxon>Neisseriales</taxon>
        <taxon>Chromobacteriaceae</taxon>
        <taxon>Pseudogulbenkiania</taxon>
    </lineage>
</organism>
<dbReference type="RefSeq" id="WP_085276724.1">
    <property type="nucleotide sequence ID" value="NZ_FXAG01000013.1"/>
</dbReference>
<evidence type="ECO:0000313" key="2">
    <source>
        <dbReference type="Proteomes" id="UP000192920"/>
    </source>
</evidence>
<accession>A0A1Y6BVZ0</accession>
<gene>
    <name evidence="1" type="ORF">SAMN02745746_02493</name>
</gene>
<protein>
    <submittedName>
        <fullName evidence="1">Uncharacterized protein</fullName>
    </submittedName>
</protein>
<dbReference type="Proteomes" id="UP000192920">
    <property type="component" value="Unassembled WGS sequence"/>
</dbReference>
<dbReference type="STRING" id="1123014.SAMN02745746_02493"/>
<keyword evidence="2" id="KW-1185">Reference proteome</keyword>
<evidence type="ECO:0000313" key="1">
    <source>
        <dbReference type="EMBL" id="SMF31223.1"/>
    </source>
</evidence>